<dbReference type="InterPro" id="IPR050766">
    <property type="entry name" value="Bact_Lucif_Oxidored"/>
</dbReference>
<reference evidence="2" key="1">
    <citation type="submission" date="2021-08" db="EMBL/GenBank/DDBJ databases">
        <title>Hoeflea bacterium WL0058 sp. nov., isolated from the sediment.</title>
        <authorList>
            <person name="Wang L."/>
            <person name="Zhang D."/>
        </authorList>
    </citation>
    <scope>NUCLEOTIDE SEQUENCE</scope>
    <source>
        <strain evidence="2">WL0058</strain>
    </source>
</reference>
<dbReference type="Proteomes" id="UP001196509">
    <property type="component" value="Unassembled WGS sequence"/>
</dbReference>
<dbReference type="PANTHER" id="PTHR30137">
    <property type="entry name" value="LUCIFERASE-LIKE MONOOXYGENASE"/>
    <property type="match status" value="1"/>
</dbReference>
<dbReference type="InterPro" id="IPR036661">
    <property type="entry name" value="Luciferase-like_sf"/>
</dbReference>
<organism evidence="2 3">
    <name type="scientific">Flavimaribacter sediminis</name>
    <dbReference type="NCBI Taxonomy" id="2865987"/>
    <lineage>
        <taxon>Bacteria</taxon>
        <taxon>Pseudomonadati</taxon>
        <taxon>Pseudomonadota</taxon>
        <taxon>Alphaproteobacteria</taxon>
        <taxon>Hyphomicrobiales</taxon>
        <taxon>Rhizobiaceae</taxon>
        <taxon>Flavimaribacter</taxon>
    </lineage>
</organism>
<dbReference type="Pfam" id="PF00296">
    <property type="entry name" value="Bac_luciferase"/>
    <property type="match status" value="1"/>
</dbReference>
<sequence>MKFYMMHLMPYADLDLDYDQKFNSAWITLPNSYYDPKKGAKLYNRYLDELEYADQLGFDGVCVNEHHQNAYGLMPQPGVMAGALARRTKKVKIAILGRALPLLNNPVTVAEEFAMVDNITEGRLIAGFVRGIGAEYHAWSSNPANSHDRFHEAHDLIVRAWTETGPFAFEGKHYEFQYVNLWPRPYQEPHPPVWIPSQGSSETIDWASHPDRRYTYLQTFTPVTMLAKYMAMYRERALEQGYEATEDQLGWSVPVYVAETDEIARREAKDHIENFLNKFLRMPKEMLLPPGYLSLRSMMGVMKAKSAIGGKQTIDDVIDKGMFICGSPETVRSRLEQYQTEIGFGHLLTLLQFGTLPAELTRKNMEIYASEVMPYLREKTSAEPAMAD</sequence>
<comment type="caution">
    <text evidence="2">The sequence shown here is derived from an EMBL/GenBank/DDBJ whole genome shotgun (WGS) entry which is preliminary data.</text>
</comment>
<dbReference type="RefSeq" id="WP_220227391.1">
    <property type="nucleotide sequence ID" value="NZ_JAICBX010000001.1"/>
</dbReference>
<dbReference type="EMBL" id="JAICBX010000001">
    <property type="protein sequence ID" value="MBW8636736.1"/>
    <property type="molecule type" value="Genomic_DNA"/>
</dbReference>
<keyword evidence="3" id="KW-1185">Reference proteome</keyword>
<dbReference type="InterPro" id="IPR011251">
    <property type="entry name" value="Luciferase-like_dom"/>
</dbReference>
<dbReference type="GO" id="GO:0005829">
    <property type="term" value="C:cytosol"/>
    <property type="evidence" value="ECO:0007669"/>
    <property type="project" value="TreeGrafter"/>
</dbReference>
<protein>
    <submittedName>
        <fullName evidence="2">LLM class flavin-dependent oxidoreductase</fullName>
    </submittedName>
</protein>
<proteinExistence type="predicted"/>
<evidence type="ECO:0000313" key="2">
    <source>
        <dbReference type="EMBL" id="MBW8636736.1"/>
    </source>
</evidence>
<accession>A0AAE2ZKM5</accession>
<dbReference type="SUPFAM" id="SSF51679">
    <property type="entry name" value="Bacterial luciferase-like"/>
    <property type="match status" value="1"/>
</dbReference>
<name>A0AAE2ZKM5_9HYPH</name>
<gene>
    <name evidence="2" type="ORF">K1W69_06025</name>
</gene>
<evidence type="ECO:0000259" key="1">
    <source>
        <dbReference type="Pfam" id="PF00296"/>
    </source>
</evidence>
<evidence type="ECO:0000313" key="3">
    <source>
        <dbReference type="Proteomes" id="UP001196509"/>
    </source>
</evidence>
<feature type="domain" description="Luciferase-like" evidence="1">
    <location>
        <begin position="43"/>
        <end position="339"/>
    </location>
</feature>
<dbReference type="AlphaFoldDB" id="A0AAE2ZKM5"/>
<dbReference type="GO" id="GO:0016705">
    <property type="term" value="F:oxidoreductase activity, acting on paired donors, with incorporation or reduction of molecular oxygen"/>
    <property type="evidence" value="ECO:0007669"/>
    <property type="project" value="InterPro"/>
</dbReference>
<dbReference type="PANTHER" id="PTHR30137:SF6">
    <property type="entry name" value="LUCIFERASE-LIKE MONOOXYGENASE"/>
    <property type="match status" value="1"/>
</dbReference>
<dbReference type="Gene3D" id="3.20.20.30">
    <property type="entry name" value="Luciferase-like domain"/>
    <property type="match status" value="1"/>
</dbReference>